<comment type="catalytic activity">
    <reaction evidence="1 11 12">
        <text>[protein]-peptidylproline (omega=180) = [protein]-peptidylproline (omega=0)</text>
        <dbReference type="Rhea" id="RHEA:16237"/>
        <dbReference type="Rhea" id="RHEA-COMP:10747"/>
        <dbReference type="Rhea" id="RHEA-COMP:10748"/>
        <dbReference type="ChEBI" id="CHEBI:83833"/>
        <dbReference type="ChEBI" id="CHEBI:83834"/>
        <dbReference type="EC" id="5.2.1.8"/>
    </reaction>
</comment>
<protein>
    <recommendedName>
        <fullName evidence="4 11">Trigger factor</fullName>
        <shortName evidence="11">TF</shortName>
        <ecNumber evidence="3 11">5.2.1.8</ecNumber>
    </recommendedName>
    <alternativeName>
        <fullName evidence="10 11">PPIase</fullName>
    </alternativeName>
</protein>
<evidence type="ECO:0000313" key="15">
    <source>
        <dbReference type="EMBL" id="MPV85196.1"/>
    </source>
</evidence>
<dbReference type="InterPro" id="IPR037041">
    <property type="entry name" value="Trigger_fac_C_sf"/>
</dbReference>
<dbReference type="EMBL" id="WHNW01000001">
    <property type="protein sequence ID" value="MPV85196.1"/>
    <property type="molecule type" value="Genomic_DNA"/>
</dbReference>
<sequence length="436" mass="48902">MQVKVDILEGLQRKITVEIPADQVNDQVMTKLKKVQKTTKMDGFRKGKVPMKVVEQKYSAAVRQEVLGDLIEKTYGEAIKQEKLTPAAHPSIQPISGFAANEAFVYEAQIEVIPEFDVKGLDSLTVRKPIAKVLAKDVKAMIDTLRKQSADWQTSDEPAAEGDRVLINFTGTIDGEAFDGGSAEDVPVVLGAKQMLPEFESALAGKKTGDDVEATVNFPADYHGEAVAGKTAQFAIQIKQVETPKLPRVDEQFIRQFGIEEPTKENFENVVRENMERELETGIRRQINQQVMQHLVDANDIVVPASMIENEKQRMVQETKLAEQVSDEAQRNKIIEEQFAAPSRRRVLLGLVMGKLFEEKAIRPDAERVEATVERLAATYENPQQFRDYFHNNAQAAEKIYAQVMEEQLIDEILANAEIVEEKKSFDEVMKGENAA</sequence>
<dbReference type="GO" id="GO:0005737">
    <property type="term" value="C:cytoplasm"/>
    <property type="evidence" value="ECO:0007669"/>
    <property type="project" value="UniProtKB-SubCell"/>
</dbReference>
<dbReference type="Gene3D" id="3.30.70.1050">
    <property type="entry name" value="Trigger factor ribosome-binding domain"/>
    <property type="match status" value="1"/>
</dbReference>
<dbReference type="RefSeq" id="WP_152808210.1">
    <property type="nucleotide sequence ID" value="NZ_WHNW01000001.1"/>
</dbReference>
<comment type="domain">
    <text evidence="11">Consists of 3 domains; the N-terminus binds the ribosome, the middle domain has PPIase activity, while the C-terminus has intrinsic chaperone activity on its own.</text>
</comment>
<gene>
    <name evidence="11" type="primary">tig</name>
    <name evidence="15" type="ORF">GCU85_00415</name>
</gene>
<evidence type="ECO:0000256" key="5">
    <source>
        <dbReference type="ARBA" id="ARBA00022618"/>
    </source>
</evidence>
<dbReference type="Proteomes" id="UP000471298">
    <property type="component" value="Unassembled WGS sequence"/>
</dbReference>
<evidence type="ECO:0000256" key="10">
    <source>
        <dbReference type="ARBA" id="ARBA00029986"/>
    </source>
</evidence>
<dbReference type="PROSITE" id="PS50059">
    <property type="entry name" value="FKBP_PPIASE"/>
    <property type="match status" value="1"/>
</dbReference>
<evidence type="ECO:0000256" key="11">
    <source>
        <dbReference type="HAMAP-Rule" id="MF_00303"/>
    </source>
</evidence>
<dbReference type="InterPro" id="IPR008880">
    <property type="entry name" value="Trigger_fac_C"/>
</dbReference>
<dbReference type="GO" id="GO:0003755">
    <property type="term" value="F:peptidyl-prolyl cis-trans isomerase activity"/>
    <property type="evidence" value="ECO:0007669"/>
    <property type="project" value="UniProtKB-UniRule"/>
</dbReference>
<organism evidence="15 16">
    <name type="scientific">Ostreibacterium oceani</name>
    <dbReference type="NCBI Taxonomy" id="2654998"/>
    <lineage>
        <taxon>Bacteria</taxon>
        <taxon>Pseudomonadati</taxon>
        <taxon>Pseudomonadota</taxon>
        <taxon>Gammaproteobacteria</taxon>
        <taxon>Cardiobacteriales</taxon>
        <taxon>Ostreibacteriaceae</taxon>
        <taxon>Ostreibacterium</taxon>
    </lineage>
</organism>
<dbReference type="InterPro" id="IPR036611">
    <property type="entry name" value="Trigger_fac_ribosome-bd_sf"/>
</dbReference>
<evidence type="ECO:0000256" key="3">
    <source>
        <dbReference type="ARBA" id="ARBA00013194"/>
    </source>
</evidence>
<comment type="similarity">
    <text evidence="2 11 13">Belongs to the FKBP-type PPIase family. Tig subfamily.</text>
</comment>
<dbReference type="SUPFAM" id="SSF109998">
    <property type="entry name" value="Triger factor/SurA peptide-binding domain-like"/>
    <property type="match status" value="1"/>
</dbReference>
<keyword evidence="5 11" id="KW-0132">Cell division</keyword>
<dbReference type="GO" id="GO:0051083">
    <property type="term" value="P:'de novo' cotranslational protein folding"/>
    <property type="evidence" value="ECO:0007669"/>
    <property type="project" value="TreeGrafter"/>
</dbReference>
<keyword evidence="11" id="KW-0963">Cytoplasm</keyword>
<comment type="caution">
    <text evidence="15">The sequence shown here is derived from an EMBL/GenBank/DDBJ whole genome shotgun (WGS) entry which is preliminary data.</text>
</comment>
<dbReference type="PANTHER" id="PTHR30560:SF3">
    <property type="entry name" value="TRIGGER FACTOR-LIKE PROTEIN TIG, CHLOROPLASTIC"/>
    <property type="match status" value="1"/>
</dbReference>
<dbReference type="FunCoup" id="A0A6N7F033">
    <property type="interactions" value="585"/>
</dbReference>
<keyword evidence="6 11" id="KW-0697">Rotamase</keyword>
<dbReference type="AlphaFoldDB" id="A0A6N7F033"/>
<dbReference type="HAMAP" id="MF_00303">
    <property type="entry name" value="Trigger_factor_Tig"/>
    <property type="match status" value="1"/>
</dbReference>
<keyword evidence="8 11" id="KW-0413">Isomerase</keyword>
<dbReference type="SUPFAM" id="SSF102735">
    <property type="entry name" value="Trigger factor ribosome-binding domain"/>
    <property type="match status" value="1"/>
</dbReference>
<dbReference type="FunFam" id="3.10.50.40:FF:000001">
    <property type="entry name" value="Trigger factor"/>
    <property type="match status" value="1"/>
</dbReference>
<keyword evidence="16" id="KW-1185">Reference proteome</keyword>
<dbReference type="Pfam" id="PF05698">
    <property type="entry name" value="Trigger_C"/>
    <property type="match status" value="1"/>
</dbReference>
<evidence type="ECO:0000256" key="1">
    <source>
        <dbReference type="ARBA" id="ARBA00000971"/>
    </source>
</evidence>
<dbReference type="InterPro" id="IPR005215">
    <property type="entry name" value="Trig_fac"/>
</dbReference>
<dbReference type="NCBIfam" id="TIGR00115">
    <property type="entry name" value="tig"/>
    <property type="match status" value="1"/>
</dbReference>
<dbReference type="GO" id="GO:0051301">
    <property type="term" value="P:cell division"/>
    <property type="evidence" value="ECO:0007669"/>
    <property type="project" value="UniProtKB-KW"/>
</dbReference>
<dbReference type="InParanoid" id="A0A6N7F033"/>
<evidence type="ECO:0000256" key="2">
    <source>
        <dbReference type="ARBA" id="ARBA00005464"/>
    </source>
</evidence>
<evidence type="ECO:0000256" key="6">
    <source>
        <dbReference type="ARBA" id="ARBA00023110"/>
    </source>
</evidence>
<evidence type="ECO:0000256" key="4">
    <source>
        <dbReference type="ARBA" id="ARBA00016902"/>
    </source>
</evidence>
<dbReference type="PANTHER" id="PTHR30560">
    <property type="entry name" value="TRIGGER FACTOR CHAPERONE AND PEPTIDYL-PROLYL CIS/TRANS ISOMERASE"/>
    <property type="match status" value="1"/>
</dbReference>
<comment type="function">
    <text evidence="11">Involved in protein export. Acts as a chaperone by maintaining the newly synthesized protein in an open conformation. Functions as a peptidyl-prolyl cis-trans isomerase.</text>
</comment>
<reference evidence="15 16" key="1">
    <citation type="submission" date="2019-10" db="EMBL/GenBank/DDBJ databases">
        <title>Cardiobacteriales fam. a chemoheterotrophic member of the order Cardiobacteriales, and proposal of Cardiobacteriales fam. nov.</title>
        <authorList>
            <person name="Wang C."/>
        </authorList>
    </citation>
    <scope>NUCLEOTIDE SEQUENCE [LARGE SCALE GENOMIC DNA]</scope>
    <source>
        <strain evidence="15 16">ML27</strain>
    </source>
</reference>
<dbReference type="SUPFAM" id="SSF54534">
    <property type="entry name" value="FKBP-like"/>
    <property type="match status" value="1"/>
</dbReference>
<dbReference type="InterPro" id="IPR046357">
    <property type="entry name" value="PPIase_dom_sf"/>
</dbReference>
<dbReference type="InterPro" id="IPR027304">
    <property type="entry name" value="Trigger_fact/SurA_dom_sf"/>
</dbReference>
<dbReference type="Gene3D" id="1.10.3120.10">
    <property type="entry name" value="Trigger factor, C-terminal domain"/>
    <property type="match status" value="1"/>
</dbReference>
<accession>A0A6N7F033</accession>
<dbReference type="GO" id="GO:0044183">
    <property type="term" value="F:protein folding chaperone"/>
    <property type="evidence" value="ECO:0007669"/>
    <property type="project" value="TreeGrafter"/>
</dbReference>
<dbReference type="GO" id="GO:0015031">
    <property type="term" value="P:protein transport"/>
    <property type="evidence" value="ECO:0007669"/>
    <property type="project" value="UniProtKB-UniRule"/>
</dbReference>
<keyword evidence="9 11" id="KW-0131">Cell cycle</keyword>
<evidence type="ECO:0000256" key="7">
    <source>
        <dbReference type="ARBA" id="ARBA00023186"/>
    </source>
</evidence>
<dbReference type="GO" id="GO:0043335">
    <property type="term" value="P:protein unfolding"/>
    <property type="evidence" value="ECO:0007669"/>
    <property type="project" value="TreeGrafter"/>
</dbReference>
<evidence type="ECO:0000256" key="13">
    <source>
        <dbReference type="RuleBase" id="RU003914"/>
    </source>
</evidence>
<proteinExistence type="inferred from homology"/>
<feature type="domain" description="PPIase FKBP-type" evidence="14">
    <location>
        <begin position="162"/>
        <end position="247"/>
    </location>
</feature>
<comment type="subcellular location">
    <subcellularLocation>
        <location evidence="11">Cytoplasm</location>
    </subcellularLocation>
    <text evidence="11">About half TF is bound to the ribosome near the polypeptide exit tunnel while the other half is free in the cytoplasm.</text>
</comment>
<dbReference type="Pfam" id="PF00254">
    <property type="entry name" value="FKBP_C"/>
    <property type="match status" value="1"/>
</dbReference>
<evidence type="ECO:0000256" key="8">
    <source>
        <dbReference type="ARBA" id="ARBA00023235"/>
    </source>
</evidence>
<evidence type="ECO:0000259" key="14">
    <source>
        <dbReference type="PROSITE" id="PS50059"/>
    </source>
</evidence>
<evidence type="ECO:0000256" key="12">
    <source>
        <dbReference type="PROSITE-ProRule" id="PRU00277"/>
    </source>
</evidence>
<keyword evidence="7 11" id="KW-0143">Chaperone</keyword>
<evidence type="ECO:0000256" key="9">
    <source>
        <dbReference type="ARBA" id="ARBA00023306"/>
    </source>
</evidence>
<dbReference type="InterPro" id="IPR001179">
    <property type="entry name" value="PPIase_FKBP_dom"/>
</dbReference>
<dbReference type="EC" id="5.2.1.8" evidence="3 11"/>
<dbReference type="PIRSF" id="PIRSF003095">
    <property type="entry name" value="Trigger_factor"/>
    <property type="match status" value="1"/>
</dbReference>
<dbReference type="GO" id="GO:0043022">
    <property type="term" value="F:ribosome binding"/>
    <property type="evidence" value="ECO:0007669"/>
    <property type="project" value="TreeGrafter"/>
</dbReference>
<dbReference type="Pfam" id="PF05697">
    <property type="entry name" value="Trigger_N"/>
    <property type="match status" value="1"/>
</dbReference>
<name>A0A6N7F033_9GAMM</name>
<dbReference type="InterPro" id="IPR008881">
    <property type="entry name" value="Trigger_fac_ribosome-bd_bac"/>
</dbReference>
<evidence type="ECO:0000313" key="16">
    <source>
        <dbReference type="Proteomes" id="UP000471298"/>
    </source>
</evidence>
<dbReference type="Gene3D" id="3.10.50.40">
    <property type="match status" value="1"/>
</dbReference>